<dbReference type="AlphaFoldDB" id="A0A549TFN5"/>
<sequence>MSRDGQRQEERSLQARALASELNSQLLNGETRIFAVLDAARFTGLPALLNEVDVAHRPLYRYSNGNHATVLGGPWLVDFSQPARPRHAPGDAADDISDEALAARARKLSEDMVTALQAGDPSGGGVLPHSSLSDLPVIRSRLDGVLQLMGDTPAAVFWITDASIVQEAIYRHLRGLNQALIPREGRPASLSPSDYSELRAASVDAHAAHDAPELHAETASTQSPLLYERVVLRHADPNVLVQLFQVFSPDQLTRLMGPARQLLFAPSQEWGGGIKRARRPDGDILPPSGPLRLEAWQVSEMSDFRREHLRRRIMHYLRAVAQDCTQACSDEELAQQVRYSEDVGRAFGIRTERGHAQWAFLMVISKGHVANDPAVRAFLTKPRTDADTQVSEAMKQLVGAAAQQAGAS</sequence>
<gene>
    <name evidence="1" type="ORF">FNA46_05225</name>
</gene>
<protein>
    <recommendedName>
        <fullName evidence="3">DUF4123 domain-containing protein</fullName>
    </recommendedName>
</protein>
<keyword evidence="2" id="KW-1185">Reference proteome</keyword>
<dbReference type="Proteomes" id="UP000316801">
    <property type="component" value="Unassembled WGS sequence"/>
</dbReference>
<evidence type="ECO:0008006" key="3">
    <source>
        <dbReference type="Google" id="ProtNLM"/>
    </source>
</evidence>
<proteinExistence type="predicted"/>
<comment type="caution">
    <text evidence="1">The sequence shown here is derived from an EMBL/GenBank/DDBJ whole genome shotgun (WGS) entry which is preliminary data.</text>
</comment>
<reference evidence="1 2" key="1">
    <citation type="submission" date="2019-07" db="EMBL/GenBank/DDBJ databases">
        <title>Ln-dependent methylotrophs.</title>
        <authorList>
            <person name="Tani A."/>
        </authorList>
    </citation>
    <scope>NUCLEOTIDE SEQUENCE [LARGE SCALE GENOMIC DNA]</scope>
    <source>
        <strain evidence="1 2">SM12</strain>
    </source>
</reference>
<accession>A0A549TFN5</accession>
<dbReference type="EMBL" id="VJMG01000010">
    <property type="protein sequence ID" value="TRL41338.1"/>
    <property type="molecule type" value="Genomic_DNA"/>
</dbReference>
<evidence type="ECO:0000313" key="2">
    <source>
        <dbReference type="Proteomes" id="UP000316801"/>
    </source>
</evidence>
<name>A0A549TFN5_9HYPH</name>
<evidence type="ECO:0000313" key="1">
    <source>
        <dbReference type="EMBL" id="TRL41338.1"/>
    </source>
</evidence>
<organism evidence="1 2">
    <name type="scientific">Rhizobium straminoryzae</name>
    <dbReference type="NCBI Taxonomy" id="1387186"/>
    <lineage>
        <taxon>Bacteria</taxon>
        <taxon>Pseudomonadati</taxon>
        <taxon>Pseudomonadota</taxon>
        <taxon>Alphaproteobacteria</taxon>
        <taxon>Hyphomicrobiales</taxon>
        <taxon>Rhizobiaceae</taxon>
        <taxon>Rhizobium/Agrobacterium group</taxon>
        <taxon>Rhizobium</taxon>
    </lineage>
</organism>
<dbReference type="RefSeq" id="WP_143124039.1">
    <property type="nucleotide sequence ID" value="NZ_VJMG01000010.1"/>
</dbReference>